<dbReference type="Proteomes" id="UP000248817">
    <property type="component" value="Unassembled WGS sequence"/>
</dbReference>
<proteinExistence type="predicted"/>
<dbReference type="Pfam" id="PF00004">
    <property type="entry name" value="AAA"/>
    <property type="match status" value="1"/>
</dbReference>
<feature type="compositionally biased region" description="Polar residues" evidence="1">
    <location>
        <begin position="1097"/>
        <end position="1106"/>
    </location>
</feature>
<dbReference type="InterPro" id="IPR056599">
    <property type="entry name" value="AAA_lid_fung"/>
</dbReference>
<reference evidence="5 6" key="1">
    <citation type="submission" date="2018-02" db="EMBL/GenBank/DDBJ databases">
        <title>The genomes of Aspergillus section Nigri reveals drivers in fungal speciation.</title>
        <authorList>
            <consortium name="DOE Joint Genome Institute"/>
            <person name="Vesth T.C."/>
            <person name="Nybo J."/>
            <person name="Theobald S."/>
            <person name="Brandl J."/>
            <person name="Frisvad J.C."/>
            <person name="Nielsen K.F."/>
            <person name="Lyhne E.K."/>
            <person name="Kogle M.E."/>
            <person name="Kuo A."/>
            <person name="Riley R."/>
            <person name="Clum A."/>
            <person name="Nolan M."/>
            <person name="Lipzen A."/>
            <person name="Salamov A."/>
            <person name="Henrissat B."/>
            <person name="Wiebenga A."/>
            <person name="De vries R.P."/>
            <person name="Grigoriev I.V."/>
            <person name="Mortensen U.H."/>
            <person name="Andersen M.R."/>
            <person name="Baker S.E."/>
        </authorList>
    </citation>
    <scope>NUCLEOTIDE SEQUENCE [LARGE SCALE GENOMIC DNA]</scope>
    <source>
        <strain evidence="5 6">CBS 114.80</strain>
    </source>
</reference>
<sequence>MATSTQLSTSPVAQHSDLESQNLVLETGDGGQSAVGAASDQQSAQPEDGVPFDANSENLHEAKESGLSAETSSEEVLDAVKNMYQAWKDYVKGEDDDASYSHTYIGEATDVLRQSERRLSLASRIAQSDILSFMIQSYFRLVDDRQNTGKENLGDEKKKRQENNGETTIPSKNLVVWRDFKRKEEQDTGNVHAIDVLVGDAAIPDNIWPNFHAKTILHLRDIRRSWFLQDLVRFQDDKETLKDAPIPANASQLAAGDYTPMPDRIRINGASLQKLLEKVLELELHKENSPIVLLKPYKILVQHEETIRGVHAQLRRKSGPVPIGEPFPTSDSSQNGGSTHQPDHGGRSLAVEEERLLEEYGSEQAYKELCCLIDFMDHELAPLKALEKGSVERIYYSDLWHIFKPGQVVITRQEPLHAYRVLYVTAGRPYLSPPSMEDDDGNGYKVPAKESDLLVHCYQIQFDGQRFGPVTHTFNIQPYSGRLRVKNLPIYPLQFVEDPKVLRETLVSSGRKFLRVSKGTHLQYRGPNLHEGEEIDSEVIVDFKTAIWDDRDKDPSWNYKVEFGVNPPKGSNQAEVTLVSAGGCREPDCCENDRVYDDLDVDHRRMEDFIAKNKLLTTDTRYLDDNPENVPEEDLILFPNRVFAFVLKDRKWGARCIYPGTNARIAVIDLNHVDLDAGADQPRDRGWNSLVLPLGHKQMVHSLVQAHFRHRREEALNRNSQADLIRGKGKGLIILLHGAPGVGKTSTAECVAELCNLPLYPITCGDLGITATEVESRLKHIFTQAQKWKYQQADVFLSQRENNVKHNSLVSVFLRVLEYYQGILFLTTNRVGKIDEAFRSRVHISLYYPPLDKRSTQKIFVENLSLVEKRGENVIRVNRDEIRNFAREHYRSNDPQRRWNGRQIRNAFHIAIAIAEDRAAEKDAKAAAEGKERRHTPVLKAEYLRLVEAASARFDDYLHTVHGMGQQDLAKQGAARRDDWEESRDRRDSRKYQPSRAADPRRRKVEQSSETSMTESSEEETQQHTSSEPESDDDSEGEGERKEAEEPSSSDEEPSLRESRKRADRKKGSQTKDHEIEYFEIGYSSGTAVPGVRALTPFTSSTTTPKHSLPRERPL</sequence>
<feature type="domain" description="DUF7025" evidence="3">
    <location>
        <begin position="388"/>
        <end position="496"/>
    </location>
</feature>
<dbReference type="Gene3D" id="3.40.50.300">
    <property type="entry name" value="P-loop containing nucleotide triphosphate hydrolases"/>
    <property type="match status" value="1"/>
</dbReference>
<dbReference type="GO" id="GO:0016887">
    <property type="term" value="F:ATP hydrolysis activity"/>
    <property type="evidence" value="ECO:0007669"/>
    <property type="project" value="InterPro"/>
</dbReference>
<feature type="region of interest" description="Disordered" evidence="1">
    <location>
        <begin position="1"/>
        <end position="73"/>
    </location>
</feature>
<accession>A0A2V5JIX0</accession>
<gene>
    <name evidence="5" type="ORF">BP00DRAFT_491558</name>
</gene>
<dbReference type="SUPFAM" id="SSF52540">
    <property type="entry name" value="P-loop containing nucleoside triphosphate hydrolases"/>
    <property type="match status" value="1"/>
</dbReference>
<feature type="compositionally biased region" description="Basic and acidic residues" evidence="1">
    <location>
        <begin position="149"/>
        <end position="163"/>
    </location>
</feature>
<evidence type="ECO:0000259" key="2">
    <source>
        <dbReference type="Pfam" id="PF00004"/>
    </source>
</evidence>
<feature type="region of interest" description="Disordered" evidence="1">
    <location>
        <begin position="965"/>
        <end position="1076"/>
    </location>
</feature>
<dbReference type="InterPro" id="IPR027417">
    <property type="entry name" value="P-loop_NTPase"/>
</dbReference>
<organism evidence="5 6">
    <name type="scientific">Aspergillus indologenus CBS 114.80</name>
    <dbReference type="NCBI Taxonomy" id="1450541"/>
    <lineage>
        <taxon>Eukaryota</taxon>
        <taxon>Fungi</taxon>
        <taxon>Dikarya</taxon>
        <taxon>Ascomycota</taxon>
        <taxon>Pezizomycotina</taxon>
        <taxon>Eurotiomycetes</taxon>
        <taxon>Eurotiomycetidae</taxon>
        <taxon>Eurotiales</taxon>
        <taxon>Aspergillaceae</taxon>
        <taxon>Aspergillus</taxon>
        <taxon>Aspergillus subgen. Circumdati</taxon>
    </lineage>
</organism>
<protein>
    <submittedName>
        <fullName evidence="5">Uncharacterized protein</fullName>
    </submittedName>
</protein>
<feature type="region of interest" description="Disordered" evidence="1">
    <location>
        <begin position="318"/>
        <end position="346"/>
    </location>
</feature>
<feature type="compositionally biased region" description="Polar residues" evidence="1">
    <location>
        <begin position="1"/>
        <end position="24"/>
    </location>
</feature>
<feature type="region of interest" description="Disordered" evidence="1">
    <location>
        <begin position="1095"/>
        <end position="1115"/>
    </location>
</feature>
<feature type="compositionally biased region" description="Basic and acidic residues" evidence="1">
    <location>
        <begin position="1066"/>
        <end position="1076"/>
    </location>
</feature>
<dbReference type="PANTHER" id="PTHR46411:SF2">
    <property type="entry name" value="AAA+ ATPASE DOMAIN-CONTAINING PROTEIN"/>
    <property type="match status" value="1"/>
</dbReference>
<feature type="region of interest" description="Disordered" evidence="1">
    <location>
        <begin position="149"/>
        <end position="168"/>
    </location>
</feature>
<dbReference type="CDD" id="cd19481">
    <property type="entry name" value="RecA-like_protease"/>
    <property type="match status" value="1"/>
</dbReference>
<evidence type="ECO:0000259" key="4">
    <source>
        <dbReference type="Pfam" id="PF23232"/>
    </source>
</evidence>
<evidence type="ECO:0000259" key="3">
    <source>
        <dbReference type="Pfam" id="PF22942"/>
    </source>
</evidence>
<dbReference type="AlphaFoldDB" id="A0A2V5JIX0"/>
<name>A0A2V5JIX0_9EURO</name>
<evidence type="ECO:0000256" key="1">
    <source>
        <dbReference type="SAM" id="MobiDB-lite"/>
    </source>
</evidence>
<dbReference type="PANTHER" id="PTHR46411">
    <property type="entry name" value="FAMILY ATPASE, PUTATIVE-RELATED"/>
    <property type="match status" value="1"/>
</dbReference>
<dbReference type="GO" id="GO:0005524">
    <property type="term" value="F:ATP binding"/>
    <property type="evidence" value="ECO:0007669"/>
    <property type="project" value="InterPro"/>
</dbReference>
<dbReference type="InterPro" id="IPR054289">
    <property type="entry name" value="DUF7025"/>
</dbReference>
<dbReference type="Pfam" id="PF22942">
    <property type="entry name" value="DUF7025"/>
    <property type="match status" value="1"/>
</dbReference>
<feature type="compositionally biased region" description="Basic and acidic residues" evidence="1">
    <location>
        <begin position="975"/>
        <end position="991"/>
    </location>
</feature>
<feature type="domain" description="ATPase AAA-type core" evidence="2">
    <location>
        <begin position="734"/>
        <end position="848"/>
    </location>
</feature>
<evidence type="ECO:0000313" key="6">
    <source>
        <dbReference type="Proteomes" id="UP000248817"/>
    </source>
</evidence>
<feature type="compositionally biased region" description="Polar residues" evidence="1">
    <location>
        <begin position="329"/>
        <end position="340"/>
    </location>
</feature>
<evidence type="ECO:0000313" key="5">
    <source>
        <dbReference type="EMBL" id="PYI36976.1"/>
    </source>
</evidence>
<dbReference type="EMBL" id="KZ825463">
    <property type="protein sequence ID" value="PYI36976.1"/>
    <property type="molecule type" value="Genomic_DNA"/>
</dbReference>
<dbReference type="InterPro" id="IPR003959">
    <property type="entry name" value="ATPase_AAA_core"/>
</dbReference>
<keyword evidence="6" id="KW-1185">Reference proteome</keyword>
<feature type="domain" description="AAA+ ATPase lid" evidence="4">
    <location>
        <begin position="851"/>
        <end position="963"/>
    </location>
</feature>
<dbReference type="Pfam" id="PF23232">
    <property type="entry name" value="AAA_lid_13"/>
    <property type="match status" value="1"/>
</dbReference>